<feature type="transmembrane region" description="Helical" evidence="1">
    <location>
        <begin position="385"/>
        <end position="404"/>
    </location>
</feature>
<feature type="transmembrane region" description="Helical" evidence="1">
    <location>
        <begin position="55"/>
        <end position="72"/>
    </location>
</feature>
<keyword evidence="1" id="KW-1133">Transmembrane helix</keyword>
<feature type="transmembrane region" description="Helical" evidence="1">
    <location>
        <begin position="201"/>
        <end position="219"/>
    </location>
</feature>
<feature type="transmembrane region" description="Helical" evidence="1">
    <location>
        <begin position="434"/>
        <end position="453"/>
    </location>
</feature>
<sequence>MISAIRTALERTLIFAVAAVYIALQAAGLEELVYLLGGLVFAAILLLLPRLKGMTRWLTVFFLAAGVALLSFQQADARTWFESAGINVTIVTLFCFAPLFGIPVRIPRYVEALKRFYEANLRSKTALFLGTQLLTQIMGVFINVGSIPVVYQMVFVRPLPGMSQLLANAMNRGFAGAILWSPYFAAMTLVTSSLRLSWSSVLPYMLGLAVLSLAISWAVDWRGLRQAEAGELEPGQPVDAKERAAFPFGLALYLIAAIIVILALERLVELPMVLLICLAAAAFPLCWCLAQGAWRVYREGLRNHVTVTLPALQKEITLFLAAGFFSGSIGATNVGSKVPDLLEIIPLPMAVTFSLLAVLLIAGTSLIGLHPIVPVTLLAGGIDPAGVGISPVYFAVLLLGGWALSNPISPASAVNNLLSGLLGKSVFEMAAPNYKFAVCMALGLIAYLLVALGA</sequence>
<feature type="transmembrane region" description="Helical" evidence="1">
    <location>
        <begin position="7"/>
        <end position="26"/>
    </location>
</feature>
<protein>
    <recommendedName>
        <fullName evidence="4">C4-dicarboxylate ABC transporter</fullName>
    </recommendedName>
</protein>
<proteinExistence type="predicted"/>
<keyword evidence="1" id="KW-0472">Membrane</keyword>
<reference evidence="3" key="1">
    <citation type="journal article" date="2019" name="Int. J. Syst. Evol. Microbiol.">
        <title>The Global Catalogue of Microorganisms (GCM) 10K type strain sequencing project: providing services to taxonomists for standard genome sequencing and annotation.</title>
        <authorList>
            <consortium name="The Broad Institute Genomics Platform"/>
            <consortium name="The Broad Institute Genome Sequencing Center for Infectious Disease"/>
            <person name="Wu L."/>
            <person name="Ma J."/>
        </authorList>
    </citation>
    <scope>NUCLEOTIDE SEQUENCE [LARGE SCALE GENOMIC DNA]</scope>
    <source>
        <strain evidence="3">IBRC-M 10987</strain>
    </source>
</reference>
<dbReference type="EMBL" id="JBHSAM010000014">
    <property type="protein sequence ID" value="MFC4099190.1"/>
    <property type="molecule type" value="Genomic_DNA"/>
</dbReference>
<evidence type="ECO:0000313" key="3">
    <source>
        <dbReference type="Proteomes" id="UP001595715"/>
    </source>
</evidence>
<comment type="caution">
    <text evidence="2">The sequence shown here is derived from an EMBL/GenBank/DDBJ whole genome shotgun (WGS) entry which is preliminary data.</text>
</comment>
<dbReference type="Proteomes" id="UP001595715">
    <property type="component" value="Unassembled WGS sequence"/>
</dbReference>
<feature type="transmembrane region" description="Helical" evidence="1">
    <location>
        <begin position="174"/>
        <end position="194"/>
    </location>
</feature>
<dbReference type="RefSeq" id="WP_377717876.1">
    <property type="nucleotide sequence ID" value="NZ_JBHSAM010000014.1"/>
</dbReference>
<feature type="transmembrane region" description="Helical" evidence="1">
    <location>
        <begin position="84"/>
        <end position="106"/>
    </location>
</feature>
<feature type="transmembrane region" description="Helical" evidence="1">
    <location>
        <begin position="244"/>
        <end position="264"/>
    </location>
</feature>
<keyword evidence="3" id="KW-1185">Reference proteome</keyword>
<evidence type="ECO:0000256" key="1">
    <source>
        <dbReference type="SAM" id="Phobius"/>
    </source>
</evidence>
<feature type="transmembrane region" description="Helical" evidence="1">
    <location>
        <begin position="347"/>
        <end position="373"/>
    </location>
</feature>
<gene>
    <name evidence="2" type="ORF">ACFOZ8_05895</name>
</gene>
<feature type="transmembrane region" description="Helical" evidence="1">
    <location>
        <begin position="273"/>
        <end position="296"/>
    </location>
</feature>
<accession>A0ABV8K2H4</accession>
<feature type="transmembrane region" description="Helical" evidence="1">
    <location>
        <begin position="127"/>
        <end position="154"/>
    </location>
</feature>
<keyword evidence="1" id="KW-0812">Transmembrane</keyword>
<organism evidence="2 3">
    <name type="scientific">Paenibacillus xanthanilyticus</name>
    <dbReference type="NCBI Taxonomy" id="1783531"/>
    <lineage>
        <taxon>Bacteria</taxon>
        <taxon>Bacillati</taxon>
        <taxon>Bacillota</taxon>
        <taxon>Bacilli</taxon>
        <taxon>Bacillales</taxon>
        <taxon>Paenibacillaceae</taxon>
        <taxon>Paenibacillus</taxon>
    </lineage>
</organism>
<evidence type="ECO:0008006" key="4">
    <source>
        <dbReference type="Google" id="ProtNLM"/>
    </source>
</evidence>
<name>A0ABV8K2H4_9BACL</name>
<feature type="transmembrane region" description="Helical" evidence="1">
    <location>
        <begin position="316"/>
        <end position="335"/>
    </location>
</feature>
<evidence type="ECO:0000313" key="2">
    <source>
        <dbReference type="EMBL" id="MFC4099190.1"/>
    </source>
</evidence>